<keyword evidence="1" id="KW-0677">Repeat</keyword>
<dbReference type="PROSITE" id="PS50005">
    <property type="entry name" value="TPR"/>
    <property type="match status" value="1"/>
</dbReference>
<comment type="caution">
    <text evidence="6">The sequence shown here is derived from an EMBL/GenBank/DDBJ whole genome shotgun (WGS) entry which is preliminary data.</text>
</comment>
<dbReference type="InterPro" id="IPR013105">
    <property type="entry name" value="TPR_2"/>
</dbReference>
<dbReference type="EMBL" id="DXCC01000006">
    <property type="protein sequence ID" value="HIZ14752.1"/>
    <property type="molecule type" value="Genomic_DNA"/>
</dbReference>
<dbReference type="Pfam" id="PF14559">
    <property type="entry name" value="TPR_19"/>
    <property type="match status" value="1"/>
</dbReference>
<feature type="signal peptide" evidence="5">
    <location>
        <begin position="1"/>
        <end position="25"/>
    </location>
</feature>
<dbReference type="Proteomes" id="UP000824014">
    <property type="component" value="Unassembled WGS sequence"/>
</dbReference>
<evidence type="ECO:0000256" key="4">
    <source>
        <dbReference type="SAM" id="MobiDB-lite"/>
    </source>
</evidence>
<evidence type="ECO:0000256" key="2">
    <source>
        <dbReference type="ARBA" id="ARBA00022803"/>
    </source>
</evidence>
<name>A0A9D2DD17_9BACT</name>
<organism evidence="6 7">
    <name type="scientific">Candidatus Tidjanibacter faecipullorum</name>
    <dbReference type="NCBI Taxonomy" id="2838766"/>
    <lineage>
        <taxon>Bacteria</taxon>
        <taxon>Pseudomonadati</taxon>
        <taxon>Bacteroidota</taxon>
        <taxon>Bacteroidia</taxon>
        <taxon>Bacteroidales</taxon>
        <taxon>Rikenellaceae</taxon>
        <taxon>Tidjanibacter</taxon>
    </lineage>
</organism>
<sequence>MSRSSVRFGLLLMVAVLLQCGEVFAQAHPERRFIRSGNKGYERQDYGAAEERYRTALEREPNSYEAAFNLSDALYRQQKYDEAAQMLGKLSERGDLTAAQRAKVMHNLGNIRFAQQQLQEAADCYKESLRARPDDLETKYNLAYVQQLLKDQQQNQDQNQQNQNQDQNQNRNQQGQNGQNDQNQNGQNQNDRDNQNNQNGQNPNDRQQGRNDRNPEQNGQQDSDDNGQGDQNRDDRQNPDRQPGDGDRNSGDRDRQPSGNGGGQISREDAENILDALQQQEDKTREKVNAQRAVSVGASGKNW</sequence>
<feature type="compositionally biased region" description="Basic and acidic residues" evidence="4">
    <location>
        <begin position="280"/>
        <end position="289"/>
    </location>
</feature>
<evidence type="ECO:0000256" key="3">
    <source>
        <dbReference type="PROSITE-ProRule" id="PRU00339"/>
    </source>
</evidence>
<gene>
    <name evidence="6" type="ORF">H9816_02390</name>
</gene>
<feature type="compositionally biased region" description="Basic and acidic residues" evidence="4">
    <location>
        <begin position="231"/>
        <end position="256"/>
    </location>
</feature>
<evidence type="ECO:0000313" key="6">
    <source>
        <dbReference type="EMBL" id="HIZ14752.1"/>
    </source>
</evidence>
<protein>
    <submittedName>
        <fullName evidence="6">Tetratricopeptide repeat protein</fullName>
    </submittedName>
</protein>
<evidence type="ECO:0000256" key="5">
    <source>
        <dbReference type="SAM" id="SignalP"/>
    </source>
</evidence>
<dbReference type="Gene3D" id="1.25.40.10">
    <property type="entry name" value="Tetratricopeptide repeat domain"/>
    <property type="match status" value="1"/>
</dbReference>
<feature type="repeat" description="TPR" evidence="3">
    <location>
        <begin position="102"/>
        <end position="135"/>
    </location>
</feature>
<accession>A0A9D2DD17</accession>
<dbReference type="InterPro" id="IPR011990">
    <property type="entry name" value="TPR-like_helical_dom_sf"/>
</dbReference>
<evidence type="ECO:0000313" key="7">
    <source>
        <dbReference type="Proteomes" id="UP000824014"/>
    </source>
</evidence>
<dbReference type="SUPFAM" id="SSF48452">
    <property type="entry name" value="TPR-like"/>
    <property type="match status" value="1"/>
</dbReference>
<proteinExistence type="predicted"/>
<feature type="compositionally biased region" description="Low complexity" evidence="4">
    <location>
        <begin position="152"/>
        <end position="206"/>
    </location>
</feature>
<reference evidence="6" key="1">
    <citation type="journal article" date="2021" name="PeerJ">
        <title>Extensive microbial diversity within the chicken gut microbiome revealed by metagenomics and culture.</title>
        <authorList>
            <person name="Gilroy R."/>
            <person name="Ravi A."/>
            <person name="Getino M."/>
            <person name="Pursley I."/>
            <person name="Horton D.L."/>
            <person name="Alikhan N.F."/>
            <person name="Baker D."/>
            <person name="Gharbi K."/>
            <person name="Hall N."/>
            <person name="Watson M."/>
            <person name="Adriaenssens E.M."/>
            <person name="Foster-Nyarko E."/>
            <person name="Jarju S."/>
            <person name="Secka A."/>
            <person name="Antonio M."/>
            <person name="Oren A."/>
            <person name="Chaudhuri R.R."/>
            <person name="La Ragione R."/>
            <person name="Hildebrand F."/>
            <person name="Pallen M.J."/>
        </authorList>
    </citation>
    <scope>NUCLEOTIDE SEQUENCE</scope>
    <source>
        <strain evidence="6">ChiHjej11B10-19426</strain>
    </source>
</reference>
<dbReference type="SMART" id="SM00028">
    <property type="entry name" value="TPR"/>
    <property type="match status" value="3"/>
</dbReference>
<keyword evidence="5" id="KW-0732">Signal</keyword>
<feature type="chain" id="PRO_5039172253" evidence="5">
    <location>
        <begin position="26"/>
        <end position="303"/>
    </location>
</feature>
<dbReference type="InterPro" id="IPR019734">
    <property type="entry name" value="TPR_rpt"/>
</dbReference>
<dbReference type="AlphaFoldDB" id="A0A9D2DD17"/>
<dbReference type="Pfam" id="PF07719">
    <property type="entry name" value="TPR_2"/>
    <property type="match status" value="1"/>
</dbReference>
<feature type="region of interest" description="Disordered" evidence="4">
    <location>
        <begin position="152"/>
        <end position="303"/>
    </location>
</feature>
<evidence type="ECO:0000256" key="1">
    <source>
        <dbReference type="ARBA" id="ARBA00022737"/>
    </source>
</evidence>
<reference evidence="6" key="2">
    <citation type="submission" date="2021-04" db="EMBL/GenBank/DDBJ databases">
        <authorList>
            <person name="Gilroy R."/>
        </authorList>
    </citation>
    <scope>NUCLEOTIDE SEQUENCE</scope>
    <source>
        <strain evidence="6">ChiHjej11B10-19426</strain>
    </source>
</reference>
<keyword evidence="2 3" id="KW-0802">TPR repeat</keyword>